<organism evidence="1 2">
    <name type="scientific">Gracilibacillus pellucidus</name>
    <dbReference type="NCBI Taxonomy" id="3095368"/>
    <lineage>
        <taxon>Bacteria</taxon>
        <taxon>Bacillati</taxon>
        <taxon>Bacillota</taxon>
        <taxon>Bacilli</taxon>
        <taxon>Bacillales</taxon>
        <taxon>Bacillaceae</taxon>
        <taxon>Gracilibacillus</taxon>
    </lineage>
</organism>
<evidence type="ECO:0000313" key="1">
    <source>
        <dbReference type="EMBL" id="MDX8047061.1"/>
    </source>
</evidence>
<proteinExistence type="predicted"/>
<reference evidence="1" key="1">
    <citation type="submission" date="2023-11" db="EMBL/GenBank/DDBJ databases">
        <title>Gracilibacillus pellucida a moderately halophilic bacterium isolated from saline soil in Xinjiang province.</title>
        <authorList>
            <person name="Zhang Z."/>
            <person name="Tan F."/>
            <person name="Wang Y."/>
            <person name="Xia M."/>
        </authorList>
    </citation>
    <scope>NUCLEOTIDE SEQUENCE</scope>
    <source>
        <strain evidence="1">S3-1-1</strain>
    </source>
</reference>
<accession>A0ACC6M7V4</accession>
<evidence type="ECO:0000313" key="2">
    <source>
        <dbReference type="Proteomes" id="UP001277972"/>
    </source>
</evidence>
<comment type="caution">
    <text evidence="1">The sequence shown here is derived from an EMBL/GenBank/DDBJ whole genome shotgun (WGS) entry which is preliminary data.</text>
</comment>
<keyword evidence="1" id="KW-0378">Hydrolase</keyword>
<gene>
    <name evidence="1" type="primary">hisJ</name>
    <name evidence="1" type="ORF">SH601_13795</name>
</gene>
<keyword evidence="2" id="KW-1185">Reference proteome</keyword>
<protein>
    <submittedName>
        <fullName evidence="1">Histidinol-phosphatase HisJ</fullName>
        <ecNumber evidence="1">3.1.3.15</ecNumber>
    </submittedName>
</protein>
<dbReference type="EMBL" id="JAWZSR010000008">
    <property type="protein sequence ID" value="MDX8047061.1"/>
    <property type="molecule type" value="Genomic_DNA"/>
</dbReference>
<name>A0ACC6M7V4_9BACI</name>
<dbReference type="EC" id="3.1.3.15" evidence="1"/>
<dbReference type="Proteomes" id="UP001277972">
    <property type="component" value="Unassembled WGS sequence"/>
</dbReference>
<sequence length="268" mass="30717">MQFDGDYHVHTQFCPHGSDDTIEQYIETAIQKGLKEITFTEHAPLPSEFVDPTPDKDSAMAWEDVERYIAIIERCKKTYESQIKINLGFELDYIEGYEDAITSFLKTYGPYIDDAILSVHMLRTPDGRYVCIDFSDTEFAKIIRLFGSIEAVYDKYYQTVEKAIVADLGPYKPNRIGHLTLIHKYQRKYAVDGSYTVTIERLLDLIVQRDLELDINTAGLYKADCLELYPPQSIINKALAKGIRWKPGSDSHSAETIARGFDQLTFNK</sequence>